<name>A0ABQ2F224_9DEIO</name>
<accession>A0ABQ2F224</accession>
<evidence type="ECO:0000313" key="1">
    <source>
        <dbReference type="EMBL" id="GGK40809.1"/>
    </source>
</evidence>
<sequence length="81" mass="8927">MNGQQLAALPAALTPLLGREQHVREFKALLHGWTQLVTLRGHGGIGKTNGEKEDVLKNLSAVLSMLVDDHMHHPNILRKCT</sequence>
<dbReference type="RefSeq" id="WP_189011648.1">
    <property type="nucleotide sequence ID" value="NZ_BMPP01000024.1"/>
</dbReference>
<proteinExistence type="predicted"/>
<keyword evidence="2" id="KW-1185">Reference proteome</keyword>
<reference evidence="2" key="1">
    <citation type="journal article" date="2019" name="Int. J. Syst. Evol. Microbiol.">
        <title>The Global Catalogue of Microorganisms (GCM) 10K type strain sequencing project: providing services to taxonomists for standard genome sequencing and annotation.</title>
        <authorList>
            <consortium name="The Broad Institute Genomics Platform"/>
            <consortium name="The Broad Institute Genome Sequencing Center for Infectious Disease"/>
            <person name="Wu L."/>
            <person name="Ma J."/>
        </authorList>
    </citation>
    <scope>NUCLEOTIDE SEQUENCE [LARGE SCALE GENOMIC DNA]</scope>
    <source>
        <strain evidence="2">JCM 30331</strain>
    </source>
</reference>
<comment type="caution">
    <text evidence="1">The sequence shown here is derived from an EMBL/GenBank/DDBJ whole genome shotgun (WGS) entry which is preliminary data.</text>
</comment>
<dbReference type="EMBL" id="BMPP01000024">
    <property type="protein sequence ID" value="GGK40809.1"/>
    <property type="molecule type" value="Genomic_DNA"/>
</dbReference>
<protein>
    <submittedName>
        <fullName evidence="1">Uncharacterized protein</fullName>
    </submittedName>
</protein>
<dbReference type="Proteomes" id="UP000647587">
    <property type="component" value="Unassembled WGS sequence"/>
</dbReference>
<evidence type="ECO:0000313" key="2">
    <source>
        <dbReference type="Proteomes" id="UP000647587"/>
    </source>
</evidence>
<organism evidence="1 2">
    <name type="scientific">Deinococcus malanensis</name>
    <dbReference type="NCBI Taxonomy" id="1706855"/>
    <lineage>
        <taxon>Bacteria</taxon>
        <taxon>Thermotogati</taxon>
        <taxon>Deinococcota</taxon>
        <taxon>Deinococci</taxon>
        <taxon>Deinococcales</taxon>
        <taxon>Deinococcaceae</taxon>
        <taxon>Deinococcus</taxon>
    </lineage>
</organism>
<gene>
    <name evidence="1" type="ORF">GCM10008955_38210</name>
</gene>